<dbReference type="Proteomes" id="UP001059596">
    <property type="component" value="Chromosome 3R"/>
</dbReference>
<feature type="compositionally biased region" description="Basic residues" evidence="5">
    <location>
        <begin position="466"/>
        <end position="475"/>
    </location>
</feature>
<feature type="region of interest" description="Disordered" evidence="5">
    <location>
        <begin position="1"/>
        <end position="66"/>
    </location>
</feature>
<dbReference type="InterPro" id="IPR017441">
    <property type="entry name" value="Protein_kinase_ATP_BS"/>
</dbReference>
<keyword evidence="2 4" id="KW-0547">Nucleotide-binding</keyword>
<feature type="compositionally biased region" description="Basic and acidic residues" evidence="5">
    <location>
        <begin position="1"/>
        <end position="14"/>
    </location>
</feature>
<accession>A0A9P9YVL0</accession>
<organism evidence="7 8">
    <name type="scientific">Drosophila gunungcola</name>
    <name type="common">fruit fly</name>
    <dbReference type="NCBI Taxonomy" id="103775"/>
    <lineage>
        <taxon>Eukaryota</taxon>
        <taxon>Metazoa</taxon>
        <taxon>Ecdysozoa</taxon>
        <taxon>Arthropoda</taxon>
        <taxon>Hexapoda</taxon>
        <taxon>Insecta</taxon>
        <taxon>Pterygota</taxon>
        <taxon>Neoptera</taxon>
        <taxon>Endopterygota</taxon>
        <taxon>Diptera</taxon>
        <taxon>Brachycera</taxon>
        <taxon>Muscomorpha</taxon>
        <taxon>Ephydroidea</taxon>
        <taxon>Drosophilidae</taxon>
        <taxon>Drosophila</taxon>
        <taxon>Sophophora</taxon>
    </lineage>
</organism>
<feature type="compositionally biased region" description="Basic and acidic residues" evidence="5">
    <location>
        <begin position="436"/>
        <end position="455"/>
    </location>
</feature>
<dbReference type="CDD" id="cd14016">
    <property type="entry name" value="STKc_CK1"/>
    <property type="match status" value="1"/>
</dbReference>
<evidence type="ECO:0000313" key="8">
    <source>
        <dbReference type="Proteomes" id="UP001059596"/>
    </source>
</evidence>
<evidence type="ECO:0000256" key="4">
    <source>
        <dbReference type="PROSITE-ProRule" id="PRU10141"/>
    </source>
</evidence>
<evidence type="ECO:0000256" key="2">
    <source>
        <dbReference type="ARBA" id="ARBA00022741"/>
    </source>
</evidence>
<dbReference type="GO" id="GO:0004674">
    <property type="term" value="F:protein serine/threonine kinase activity"/>
    <property type="evidence" value="ECO:0007669"/>
    <property type="project" value="UniProtKB-EC"/>
</dbReference>
<dbReference type="PANTHER" id="PTHR11909">
    <property type="entry name" value="CASEIN KINASE-RELATED"/>
    <property type="match status" value="1"/>
</dbReference>
<dbReference type="SMART" id="SM00220">
    <property type="entry name" value="S_TKc"/>
    <property type="match status" value="1"/>
</dbReference>
<dbReference type="AlphaFoldDB" id="A0A9P9YVL0"/>
<feature type="binding site" evidence="4">
    <location>
        <position position="105"/>
    </location>
    <ligand>
        <name>ATP</name>
        <dbReference type="ChEBI" id="CHEBI:30616"/>
    </ligand>
</feature>
<dbReference type="PROSITE" id="PS50011">
    <property type="entry name" value="PROTEIN_KINASE_DOM"/>
    <property type="match status" value="1"/>
</dbReference>
<evidence type="ECO:0000256" key="5">
    <source>
        <dbReference type="SAM" id="MobiDB-lite"/>
    </source>
</evidence>
<protein>
    <recommendedName>
        <fullName evidence="1">non-specific serine/threonine protein kinase</fullName>
        <ecNumber evidence="1">2.7.11.1</ecNumber>
    </recommendedName>
</protein>
<evidence type="ECO:0000256" key="3">
    <source>
        <dbReference type="ARBA" id="ARBA00022840"/>
    </source>
</evidence>
<dbReference type="SUPFAM" id="SSF56112">
    <property type="entry name" value="Protein kinase-like (PK-like)"/>
    <property type="match status" value="1"/>
</dbReference>
<evidence type="ECO:0000259" key="6">
    <source>
        <dbReference type="PROSITE" id="PS50011"/>
    </source>
</evidence>
<evidence type="ECO:0000256" key="1">
    <source>
        <dbReference type="ARBA" id="ARBA00012513"/>
    </source>
</evidence>
<dbReference type="GO" id="GO:0005524">
    <property type="term" value="F:ATP binding"/>
    <property type="evidence" value="ECO:0007669"/>
    <property type="project" value="UniProtKB-UniRule"/>
</dbReference>
<sequence>MAEPEKGHVNDGRRWQGRPDPNPNPPRTRIRREQSHPPQSHQHREKSQRCLRRPMKSERSSNVPQPLPDIIVAGKYRLLNRIGNGSFGELYRAEGLKYGEQVAIKLERASVKYPMLPREAKIYGILRGGVGIPHVRHYATEGVHNVMVMDLLGPTLEDLLNCCSRTFSMKTTLMLADQILTRVEYLHRKCFIHRDIKPENFLMGLGRHRTQVFMIDFGLAKKFYSLRSQQHIGYTENRDLVGTARYASARAHYAEQGRRDDLESVGYLLLYFQRGRLPWQGIRAQSQVQKYERIAESKANLPLQTLCSGMPIEFYLYLKYCRNLPFYQKPDYVYLHQLFKVLFRNQMMLYDFQYDWVTLQRESKALCDKQKDEKVREKQTNGDRDRTRHGDQQRDSNVHRNGYRTENKDGEQARSSNRNQNTNRDNGLEQTVKSNKNRDRNKERGKGRHEEDKPPKKERRACSCSYHRHKKHHRGRQLELQAERRRHHPEQPEESHRVPPCL</sequence>
<dbReference type="InterPro" id="IPR008271">
    <property type="entry name" value="Ser/Thr_kinase_AS"/>
</dbReference>
<proteinExistence type="predicted"/>
<keyword evidence="8" id="KW-1185">Reference proteome</keyword>
<keyword evidence="3 4" id="KW-0067">ATP-binding</keyword>
<dbReference type="EC" id="2.7.11.1" evidence="1"/>
<comment type="caution">
    <text evidence="7">The sequence shown here is derived from an EMBL/GenBank/DDBJ whole genome shotgun (WGS) entry which is preliminary data.</text>
</comment>
<feature type="region of interest" description="Disordered" evidence="5">
    <location>
        <begin position="369"/>
        <end position="502"/>
    </location>
</feature>
<dbReference type="Gene3D" id="1.10.510.10">
    <property type="entry name" value="Transferase(Phosphotransferase) domain 1"/>
    <property type="match status" value="1"/>
</dbReference>
<dbReference type="InterPro" id="IPR011009">
    <property type="entry name" value="Kinase-like_dom_sf"/>
</dbReference>
<dbReference type="OrthoDB" id="5800476at2759"/>
<dbReference type="Pfam" id="PF00069">
    <property type="entry name" value="Pkinase"/>
    <property type="match status" value="1"/>
</dbReference>
<dbReference type="EMBL" id="JAMKOV010000001">
    <property type="protein sequence ID" value="KAI8043901.1"/>
    <property type="molecule type" value="Genomic_DNA"/>
</dbReference>
<name>A0A9P9YVL0_9MUSC</name>
<reference evidence="7" key="1">
    <citation type="journal article" date="2023" name="Genome Biol. Evol.">
        <title>Long-read-based Genome Assembly of Drosophila gunungcola Reveals Fewer Chemosensory Genes in Flower-breeding Species.</title>
        <authorList>
            <person name="Negi A."/>
            <person name="Liao B.Y."/>
            <person name="Yeh S.D."/>
        </authorList>
    </citation>
    <scope>NUCLEOTIDE SEQUENCE</scope>
    <source>
        <strain evidence="7">Sukarami</strain>
    </source>
</reference>
<feature type="domain" description="Protein kinase" evidence="6">
    <location>
        <begin position="76"/>
        <end position="339"/>
    </location>
</feature>
<dbReference type="PROSITE" id="PS00108">
    <property type="entry name" value="PROTEIN_KINASE_ST"/>
    <property type="match status" value="1"/>
</dbReference>
<dbReference type="InterPro" id="IPR000719">
    <property type="entry name" value="Prot_kinase_dom"/>
</dbReference>
<dbReference type="PROSITE" id="PS00107">
    <property type="entry name" value="PROTEIN_KINASE_ATP"/>
    <property type="match status" value="1"/>
</dbReference>
<gene>
    <name evidence="7" type="ORF">M5D96_000045</name>
</gene>
<dbReference type="FunFam" id="1.10.510.10:FF:000596">
    <property type="entry name" value="CK1 family protein kinase"/>
    <property type="match status" value="1"/>
</dbReference>
<evidence type="ECO:0000313" key="7">
    <source>
        <dbReference type="EMBL" id="KAI8043901.1"/>
    </source>
</evidence>
<feature type="compositionally biased region" description="Basic residues" evidence="5">
    <location>
        <begin position="41"/>
        <end position="54"/>
    </location>
</feature>
<feature type="compositionally biased region" description="Polar residues" evidence="5">
    <location>
        <begin position="413"/>
        <end position="434"/>
    </location>
</feature>
<feature type="compositionally biased region" description="Basic and acidic residues" evidence="5">
    <location>
        <begin position="489"/>
        <end position="502"/>
    </location>
</feature>
<dbReference type="InterPro" id="IPR050235">
    <property type="entry name" value="CK1_Ser-Thr_kinase"/>
</dbReference>
<feature type="compositionally biased region" description="Basic and acidic residues" evidence="5">
    <location>
        <begin position="369"/>
        <end position="412"/>
    </location>
</feature>